<name>A0ABQ5C3K5_9ASTR</name>
<evidence type="ECO:0000256" key="1">
    <source>
        <dbReference type="SAM" id="SignalP"/>
    </source>
</evidence>
<reference evidence="2" key="2">
    <citation type="submission" date="2022-01" db="EMBL/GenBank/DDBJ databases">
        <authorList>
            <person name="Yamashiro T."/>
            <person name="Shiraishi A."/>
            <person name="Satake H."/>
            <person name="Nakayama K."/>
        </authorList>
    </citation>
    <scope>NUCLEOTIDE SEQUENCE</scope>
</reference>
<dbReference type="EMBL" id="BQNB010013903">
    <property type="protein sequence ID" value="GJT21620.1"/>
    <property type="molecule type" value="Genomic_DNA"/>
</dbReference>
<comment type="caution">
    <text evidence="2">The sequence shown here is derived from an EMBL/GenBank/DDBJ whole genome shotgun (WGS) entry which is preliminary data.</text>
</comment>
<organism evidence="2 3">
    <name type="scientific">Tanacetum coccineum</name>
    <dbReference type="NCBI Taxonomy" id="301880"/>
    <lineage>
        <taxon>Eukaryota</taxon>
        <taxon>Viridiplantae</taxon>
        <taxon>Streptophyta</taxon>
        <taxon>Embryophyta</taxon>
        <taxon>Tracheophyta</taxon>
        <taxon>Spermatophyta</taxon>
        <taxon>Magnoliopsida</taxon>
        <taxon>eudicotyledons</taxon>
        <taxon>Gunneridae</taxon>
        <taxon>Pentapetalae</taxon>
        <taxon>asterids</taxon>
        <taxon>campanulids</taxon>
        <taxon>Asterales</taxon>
        <taxon>Asteraceae</taxon>
        <taxon>Asteroideae</taxon>
        <taxon>Anthemideae</taxon>
        <taxon>Anthemidinae</taxon>
        <taxon>Tanacetum</taxon>
    </lineage>
</organism>
<evidence type="ECO:0000313" key="2">
    <source>
        <dbReference type="EMBL" id="GJT21620.1"/>
    </source>
</evidence>
<evidence type="ECO:0000313" key="3">
    <source>
        <dbReference type="Proteomes" id="UP001151760"/>
    </source>
</evidence>
<accession>A0ABQ5C3K5</accession>
<feature type="signal peptide" evidence="1">
    <location>
        <begin position="1"/>
        <end position="19"/>
    </location>
</feature>
<feature type="chain" id="PRO_5045793130" description="Secreted protein" evidence="1">
    <location>
        <begin position="20"/>
        <end position="238"/>
    </location>
</feature>
<keyword evidence="3" id="KW-1185">Reference proteome</keyword>
<sequence length="238" mass="26218">MMQSLASLLPLLFRARARGQGSREVTHLKMASSEKRNINTMVGESHSPAPEPSELEAPSVSSFHVFSGSVSFLLASPFFSSSLSVGDVSIRKSASICPLIEFLPLNSISCSPNSMAHLATRPDFSWFFCQDLLYRHVTDNLYWVHLEISSELPCGVHEGKYELFQLRVLFSALCSVRLTKYTGSCFFPLSAINTALTFLFEAARYTVNVSPLVGITIVGSDSKHSFILRKASFASVVH</sequence>
<gene>
    <name evidence="2" type="ORF">Tco_0891557</name>
</gene>
<proteinExistence type="predicted"/>
<keyword evidence="1" id="KW-0732">Signal</keyword>
<reference evidence="2" key="1">
    <citation type="journal article" date="2022" name="Int. J. Mol. Sci.">
        <title>Draft Genome of Tanacetum Coccineum: Genomic Comparison of Closely Related Tanacetum-Family Plants.</title>
        <authorList>
            <person name="Yamashiro T."/>
            <person name="Shiraishi A."/>
            <person name="Nakayama K."/>
            <person name="Satake H."/>
        </authorList>
    </citation>
    <scope>NUCLEOTIDE SEQUENCE</scope>
</reference>
<protein>
    <recommendedName>
        <fullName evidence="4">Secreted protein</fullName>
    </recommendedName>
</protein>
<dbReference type="Proteomes" id="UP001151760">
    <property type="component" value="Unassembled WGS sequence"/>
</dbReference>
<evidence type="ECO:0008006" key="4">
    <source>
        <dbReference type="Google" id="ProtNLM"/>
    </source>
</evidence>